<dbReference type="STRING" id="584787.GCA_001247655_02458"/>
<sequence length="81" mass="8955">MLKRKFTLHLDAMVVIALLFIASVAFNLIQLHQVRSLTQENLDLQMQALVDKFNLESQKAALDKLGQKPSPAKNGAAANSH</sequence>
<reference evidence="2 3" key="1">
    <citation type="submission" date="2018-11" db="EMBL/GenBank/DDBJ databases">
        <title>Genomic Encyclopedia of Type Strains, Phase IV (KMG-IV): sequencing the most valuable type-strain genomes for metagenomic binning, comparative biology and taxonomic classification.</title>
        <authorList>
            <person name="Goeker M."/>
        </authorList>
    </citation>
    <scope>NUCLEOTIDE SEQUENCE [LARGE SCALE GENOMIC DNA]</scope>
    <source>
        <strain evidence="2 3">DSM 21945</strain>
    </source>
</reference>
<accession>A0A3N1PS69</accession>
<feature type="transmembrane region" description="Helical" evidence="1">
    <location>
        <begin position="6"/>
        <end position="29"/>
    </location>
</feature>
<name>A0A3N1PS69_9GAMM</name>
<proteinExistence type="predicted"/>
<organism evidence="2 3">
    <name type="scientific">Gallaecimonas pentaromativorans</name>
    <dbReference type="NCBI Taxonomy" id="584787"/>
    <lineage>
        <taxon>Bacteria</taxon>
        <taxon>Pseudomonadati</taxon>
        <taxon>Pseudomonadota</taxon>
        <taxon>Gammaproteobacteria</taxon>
        <taxon>Enterobacterales</taxon>
        <taxon>Gallaecimonadaceae</taxon>
        <taxon>Gallaecimonas</taxon>
    </lineage>
</organism>
<keyword evidence="1" id="KW-1133">Transmembrane helix</keyword>
<evidence type="ECO:0000313" key="3">
    <source>
        <dbReference type="Proteomes" id="UP000268033"/>
    </source>
</evidence>
<dbReference type="EMBL" id="RJUL01000004">
    <property type="protein sequence ID" value="ROQ27386.1"/>
    <property type="molecule type" value="Genomic_DNA"/>
</dbReference>
<comment type="caution">
    <text evidence="2">The sequence shown here is derived from an EMBL/GenBank/DDBJ whole genome shotgun (WGS) entry which is preliminary data.</text>
</comment>
<gene>
    <name evidence="2" type="ORF">EDC28_10434</name>
</gene>
<dbReference type="AlphaFoldDB" id="A0A3N1PS69"/>
<dbReference type="Proteomes" id="UP000268033">
    <property type="component" value="Unassembled WGS sequence"/>
</dbReference>
<keyword evidence="1" id="KW-0812">Transmembrane</keyword>
<dbReference type="RefSeq" id="WP_123421268.1">
    <property type="nucleotide sequence ID" value="NZ_RJUL01000004.1"/>
</dbReference>
<keyword evidence="3" id="KW-1185">Reference proteome</keyword>
<protein>
    <submittedName>
        <fullName evidence="2">Uncharacterized protein</fullName>
    </submittedName>
</protein>
<evidence type="ECO:0000313" key="2">
    <source>
        <dbReference type="EMBL" id="ROQ27386.1"/>
    </source>
</evidence>
<keyword evidence="1" id="KW-0472">Membrane</keyword>
<evidence type="ECO:0000256" key="1">
    <source>
        <dbReference type="SAM" id="Phobius"/>
    </source>
</evidence>